<accession>A0A3B0BLW6</accession>
<dbReference type="CDD" id="cd07381">
    <property type="entry name" value="MPP_CapA"/>
    <property type="match status" value="1"/>
</dbReference>
<evidence type="ECO:0000313" key="5">
    <source>
        <dbReference type="EMBL" id="RKN74130.1"/>
    </source>
</evidence>
<proteinExistence type="inferred from homology"/>
<dbReference type="SUPFAM" id="SSF56300">
    <property type="entry name" value="Metallo-dependent phosphatases"/>
    <property type="match status" value="1"/>
</dbReference>
<keyword evidence="6" id="KW-1185">Reference proteome</keyword>
<dbReference type="InterPro" id="IPR019079">
    <property type="entry name" value="Capsule_synth_CapA"/>
</dbReference>
<feature type="domain" description="Capsule synthesis protein CapA" evidence="4">
    <location>
        <begin position="75"/>
        <end position="320"/>
    </location>
</feature>
<dbReference type="PROSITE" id="PS51257">
    <property type="entry name" value="PROKAR_LIPOPROTEIN"/>
    <property type="match status" value="1"/>
</dbReference>
<evidence type="ECO:0000313" key="6">
    <source>
        <dbReference type="Proteomes" id="UP000282311"/>
    </source>
</evidence>
<feature type="region of interest" description="Disordered" evidence="2">
    <location>
        <begin position="27"/>
        <end position="66"/>
    </location>
</feature>
<dbReference type="PANTHER" id="PTHR33393">
    <property type="entry name" value="POLYGLUTAMINE SYNTHESIS ACCESSORY PROTEIN RV0574C-RELATED"/>
    <property type="match status" value="1"/>
</dbReference>
<dbReference type="SMART" id="SM00854">
    <property type="entry name" value="PGA_cap"/>
    <property type="match status" value="1"/>
</dbReference>
<evidence type="ECO:0000259" key="4">
    <source>
        <dbReference type="SMART" id="SM00854"/>
    </source>
</evidence>
<organism evidence="5 6">
    <name type="scientific">Paenibacillus ginsengarvi</name>
    <dbReference type="NCBI Taxonomy" id="400777"/>
    <lineage>
        <taxon>Bacteria</taxon>
        <taxon>Bacillati</taxon>
        <taxon>Bacillota</taxon>
        <taxon>Bacilli</taxon>
        <taxon>Bacillales</taxon>
        <taxon>Paenibacillaceae</taxon>
        <taxon>Paenibacillus</taxon>
    </lineage>
</organism>
<evidence type="ECO:0000256" key="2">
    <source>
        <dbReference type="SAM" id="MobiDB-lite"/>
    </source>
</evidence>
<keyword evidence="3" id="KW-0732">Signal</keyword>
<comment type="similarity">
    <text evidence="1">Belongs to the CapA family.</text>
</comment>
<feature type="compositionally biased region" description="Pro residues" evidence="2">
    <location>
        <begin position="34"/>
        <end position="48"/>
    </location>
</feature>
<dbReference type="Gene3D" id="3.60.21.10">
    <property type="match status" value="1"/>
</dbReference>
<evidence type="ECO:0000256" key="3">
    <source>
        <dbReference type="SAM" id="SignalP"/>
    </source>
</evidence>
<dbReference type="Pfam" id="PF09587">
    <property type="entry name" value="PGA_cap"/>
    <property type="match status" value="1"/>
</dbReference>
<reference evidence="5 6" key="1">
    <citation type="journal article" date="2007" name="Int. J. Syst. Evol. Microbiol.">
        <title>Paenibacillus ginsengarvi sp. nov., isolated from soil from ginseng cultivation.</title>
        <authorList>
            <person name="Yoon M.H."/>
            <person name="Ten L.N."/>
            <person name="Im W.T."/>
        </authorList>
    </citation>
    <scope>NUCLEOTIDE SEQUENCE [LARGE SCALE GENOMIC DNA]</scope>
    <source>
        <strain evidence="5 6">KCTC 13059</strain>
    </source>
</reference>
<feature type="chain" id="PRO_5038336093" evidence="3">
    <location>
        <begin position="32"/>
        <end position="405"/>
    </location>
</feature>
<dbReference type="Proteomes" id="UP000282311">
    <property type="component" value="Unassembled WGS sequence"/>
</dbReference>
<protein>
    <submittedName>
        <fullName evidence="5">CapA family protein</fullName>
    </submittedName>
</protein>
<dbReference type="EMBL" id="RBAH01000025">
    <property type="protein sequence ID" value="RKN74130.1"/>
    <property type="molecule type" value="Genomic_DNA"/>
</dbReference>
<evidence type="ECO:0000256" key="1">
    <source>
        <dbReference type="ARBA" id="ARBA00005662"/>
    </source>
</evidence>
<dbReference type="InterPro" id="IPR029052">
    <property type="entry name" value="Metallo-depent_PP-like"/>
</dbReference>
<name>A0A3B0BLW6_9BACL</name>
<dbReference type="RefSeq" id="WP_120750401.1">
    <property type="nucleotide sequence ID" value="NZ_RBAH01000025.1"/>
</dbReference>
<dbReference type="InterPro" id="IPR052169">
    <property type="entry name" value="CW_Biosynth-Accessory"/>
</dbReference>
<comment type="caution">
    <text evidence="5">The sequence shown here is derived from an EMBL/GenBank/DDBJ whole genome shotgun (WGS) entry which is preliminary data.</text>
</comment>
<gene>
    <name evidence="5" type="ORF">D7M11_27130</name>
</gene>
<feature type="signal peptide" evidence="3">
    <location>
        <begin position="1"/>
        <end position="31"/>
    </location>
</feature>
<sequence length="405" mass="44606">MKNNSGPSILTCILVLLLLVTVAGCKQPGTAEPSSPPQTQTPPSPGLPVPEQTSENDTKPGAPAPDEQEHVYKASLAAVGDVLIHSSIYKDAHTAAGYDFRPMFGPVKRYIEEADIALANQESMIGGVELGLSDYPRFNGPYEVGDALKDAGFDVVNLANNHTLDRGEQAVENTIRHYRELGLLYTGAYVSEEDRGQLRTIEKNGIRFGFLSYTYGTNGIPVPEQKPYLVSLIDADTIRKDVAKARSQTDVVVVSLHFGQEYVLMPSDSQKEIARVAAEAGAAIVIGHHPHVLQPAEWIDTSEGGKTFVIYSLGNFIAAQDGTRERIGGIVRLDVVKTVKGGSTRIEIKQPSFIPTWIHMVDWRKYKIEPLRDVENEQLPHADDVRREIADHMKLWMPELRMDEG</sequence>
<dbReference type="AlphaFoldDB" id="A0A3B0BLW6"/>
<dbReference type="OrthoDB" id="9810906at2"/>
<dbReference type="PANTHER" id="PTHR33393:SF12">
    <property type="entry name" value="CAPSULE BIOSYNTHESIS PROTEIN CAPA"/>
    <property type="match status" value="1"/>
</dbReference>